<accession>A0A8H7Q525</accession>
<organism evidence="2 3">
    <name type="scientific">Umbelopsis vinacea</name>
    <dbReference type="NCBI Taxonomy" id="44442"/>
    <lineage>
        <taxon>Eukaryota</taxon>
        <taxon>Fungi</taxon>
        <taxon>Fungi incertae sedis</taxon>
        <taxon>Mucoromycota</taxon>
        <taxon>Mucoromycotina</taxon>
        <taxon>Umbelopsidomycetes</taxon>
        <taxon>Umbelopsidales</taxon>
        <taxon>Umbelopsidaceae</taxon>
        <taxon>Umbelopsis</taxon>
    </lineage>
</organism>
<keyword evidence="1" id="KW-1133">Transmembrane helix</keyword>
<evidence type="ECO:0000313" key="3">
    <source>
        <dbReference type="Proteomes" id="UP000612746"/>
    </source>
</evidence>
<comment type="caution">
    <text evidence="2">The sequence shown here is derived from an EMBL/GenBank/DDBJ whole genome shotgun (WGS) entry which is preliminary data.</text>
</comment>
<protein>
    <submittedName>
        <fullName evidence="2">Uncharacterized protein</fullName>
    </submittedName>
</protein>
<keyword evidence="3" id="KW-1185">Reference proteome</keyword>
<dbReference type="OrthoDB" id="2437114at2759"/>
<dbReference type="Proteomes" id="UP000612746">
    <property type="component" value="Unassembled WGS sequence"/>
</dbReference>
<dbReference type="AlphaFoldDB" id="A0A8H7Q525"/>
<reference evidence="2" key="1">
    <citation type="submission" date="2020-12" db="EMBL/GenBank/DDBJ databases">
        <title>Metabolic potential, ecology and presence of endohyphal bacteria is reflected in genomic diversity of Mucoromycotina.</title>
        <authorList>
            <person name="Muszewska A."/>
            <person name="Okrasinska A."/>
            <person name="Steczkiewicz K."/>
            <person name="Drgas O."/>
            <person name="Orlowska M."/>
            <person name="Perlinska-Lenart U."/>
            <person name="Aleksandrzak-Piekarczyk T."/>
            <person name="Szatraj K."/>
            <person name="Zielenkiewicz U."/>
            <person name="Pilsyk S."/>
            <person name="Malc E."/>
            <person name="Mieczkowski P."/>
            <person name="Kruszewska J.S."/>
            <person name="Biernat P."/>
            <person name="Pawlowska J."/>
        </authorList>
    </citation>
    <scope>NUCLEOTIDE SEQUENCE</scope>
    <source>
        <strain evidence="2">WA0000051536</strain>
    </source>
</reference>
<name>A0A8H7Q525_9FUNG</name>
<keyword evidence="1" id="KW-0812">Transmembrane</keyword>
<sequence>MNTDDPPPTVLTTSNNGFLVYTPAVVVVILVAIFLTYLLILCIIRPQYRNRHRRNSVSSLDGPSESIPRDLATSGAHPIVRRRSIDPNLLNEFTLQTFHSEKKQSQPSLHSHDAKDCCVVDICPNLTYPEPAHVPAKADHLGDTISEAPPSSAEDQEIKVEKAFDICSIASSIDLCPICLDQYEDGDSKIRVLPW</sequence>
<evidence type="ECO:0000256" key="1">
    <source>
        <dbReference type="SAM" id="Phobius"/>
    </source>
</evidence>
<evidence type="ECO:0000313" key="2">
    <source>
        <dbReference type="EMBL" id="KAG2185680.1"/>
    </source>
</evidence>
<gene>
    <name evidence="2" type="ORF">INT44_002473</name>
</gene>
<dbReference type="EMBL" id="JAEPRA010000005">
    <property type="protein sequence ID" value="KAG2185680.1"/>
    <property type="molecule type" value="Genomic_DNA"/>
</dbReference>
<proteinExistence type="predicted"/>
<keyword evidence="1" id="KW-0472">Membrane</keyword>
<feature type="transmembrane region" description="Helical" evidence="1">
    <location>
        <begin position="20"/>
        <end position="44"/>
    </location>
</feature>